<dbReference type="EMBL" id="CAJOAY010013518">
    <property type="protein sequence ID" value="CAF4266613.1"/>
    <property type="molecule type" value="Genomic_DNA"/>
</dbReference>
<sequence length="59" mass="6169">ILATAGYGYTGYLDSSEIYDPSTGTWNPSARLSLTRASHTTTMLNSGKVLVTGGEKIGS</sequence>
<evidence type="ECO:0000313" key="1">
    <source>
        <dbReference type="EMBL" id="CAF4205264.1"/>
    </source>
</evidence>
<feature type="non-terminal residue" evidence="1">
    <location>
        <position position="1"/>
    </location>
</feature>
<accession>A0A820BCP7</accession>
<gene>
    <name evidence="1" type="ORF">OKA104_LOCUS41215</name>
    <name evidence="2" type="ORF">OKA104_LOCUS44430</name>
</gene>
<dbReference type="Gene3D" id="2.130.10.80">
    <property type="entry name" value="Galactose oxidase/kelch, beta-propeller"/>
    <property type="match status" value="1"/>
</dbReference>
<proteinExistence type="predicted"/>
<dbReference type="InterPro" id="IPR015915">
    <property type="entry name" value="Kelch-typ_b-propeller"/>
</dbReference>
<comment type="caution">
    <text evidence="1">The sequence shown here is derived from an EMBL/GenBank/DDBJ whole genome shotgun (WGS) entry which is preliminary data.</text>
</comment>
<evidence type="ECO:0000313" key="3">
    <source>
        <dbReference type="Proteomes" id="UP000663881"/>
    </source>
</evidence>
<dbReference type="EMBL" id="CAJOAY010009501">
    <property type="protein sequence ID" value="CAF4205264.1"/>
    <property type="molecule type" value="Genomic_DNA"/>
</dbReference>
<dbReference type="AlphaFoldDB" id="A0A820BCP7"/>
<evidence type="ECO:0008006" key="4">
    <source>
        <dbReference type="Google" id="ProtNLM"/>
    </source>
</evidence>
<name>A0A820BCP7_9BILA</name>
<reference evidence="1" key="1">
    <citation type="submission" date="2021-02" db="EMBL/GenBank/DDBJ databases">
        <authorList>
            <person name="Nowell W R."/>
        </authorList>
    </citation>
    <scope>NUCLEOTIDE SEQUENCE</scope>
</reference>
<dbReference type="Proteomes" id="UP000663881">
    <property type="component" value="Unassembled WGS sequence"/>
</dbReference>
<dbReference type="InterPro" id="IPR037293">
    <property type="entry name" value="Gal_Oxidase_central_sf"/>
</dbReference>
<dbReference type="SUPFAM" id="SSF117281">
    <property type="entry name" value="Kelch motif"/>
    <property type="match status" value="1"/>
</dbReference>
<evidence type="ECO:0000313" key="2">
    <source>
        <dbReference type="EMBL" id="CAF4266613.1"/>
    </source>
</evidence>
<organism evidence="1 3">
    <name type="scientific">Adineta steineri</name>
    <dbReference type="NCBI Taxonomy" id="433720"/>
    <lineage>
        <taxon>Eukaryota</taxon>
        <taxon>Metazoa</taxon>
        <taxon>Spiralia</taxon>
        <taxon>Gnathifera</taxon>
        <taxon>Rotifera</taxon>
        <taxon>Eurotatoria</taxon>
        <taxon>Bdelloidea</taxon>
        <taxon>Adinetida</taxon>
        <taxon>Adinetidae</taxon>
        <taxon>Adineta</taxon>
    </lineage>
</organism>
<protein>
    <recommendedName>
        <fullName evidence="4">Galactose oxidase</fullName>
    </recommendedName>
</protein>